<dbReference type="eggNOG" id="COG0352">
    <property type="taxonomic scope" value="Bacteria"/>
</dbReference>
<gene>
    <name evidence="9 13" type="primary">thiE</name>
    <name evidence="13" type="ordered locus">PECL_1559</name>
</gene>
<evidence type="ECO:0000256" key="6">
    <source>
        <dbReference type="ARBA" id="ARBA00047334"/>
    </source>
</evidence>
<feature type="binding site" evidence="9">
    <location>
        <begin position="143"/>
        <end position="145"/>
    </location>
    <ligand>
        <name>2-[(2R,5Z)-2-carboxy-4-methylthiazol-5(2H)-ylidene]ethyl phosphate</name>
        <dbReference type="ChEBI" id="CHEBI:62899"/>
    </ligand>
</feature>
<dbReference type="PANTHER" id="PTHR20857:SF15">
    <property type="entry name" value="THIAMINE-PHOSPHATE SYNTHASE"/>
    <property type="match status" value="1"/>
</dbReference>
<feature type="binding site" evidence="9">
    <location>
        <position position="146"/>
    </location>
    <ligand>
        <name>4-amino-2-methyl-5-(diphosphooxymethyl)pyrimidine</name>
        <dbReference type="ChEBI" id="CHEBI:57841"/>
    </ligand>
</feature>
<feature type="domain" description="Thiamine phosphate synthase/TenI" evidence="12">
    <location>
        <begin position="10"/>
        <end position="195"/>
    </location>
</feature>
<dbReference type="RefSeq" id="WP_014215971.1">
    <property type="nucleotide sequence ID" value="NC_016605.1"/>
</dbReference>
<dbReference type="KEGG" id="pce:PECL_1559"/>
<feature type="binding site" evidence="9">
    <location>
        <position position="77"/>
    </location>
    <ligand>
        <name>4-amino-2-methyl-5-(diphosphooxymethyl)pyrimidine</name>
        <dbReference type="ChEBI" id="CHEBI:57841"/>
    </ligand>
</feature>
<dbReference type="SUPFAM" id="SSF51391">
    <property type="entry name" value="Thiamin phosphate synthase"/>
    <property type="match status" value="1"/>
</dbReference>
<dbReference type="GO" id="GO:0009228">
    <property type="term" value="P:thiamine biosynthetic process"/>
    <property type="evidence" value="ECO:0007669"/>
    <property type="project" value="UniProtKB-KW"/>
</dbReference>
<dbReference type="Pfam" id="PF02581">
    <property type="entry name" value="TMP-TENI"/>
    <property type="match status" value="1"/>
</dbReference>
<evidence type="ECO:0000256" key="9">
    <source>
        <dbReference type="HAMAP-Rule" id="MF_00097"/>
    </source>
</evidence>
<dbReference type="GO" id="GO:0004789">
    <property type="term" value="F:thiamine-phosphate diphosphorylase activity"/>
    <property type="evidence" value="ECO:0007669"/>
    <property type="project" value="UniProtKB-UniRule"/>
</dbReference>
<keyword evidence="4 9" id="KW-0460">Magnesium</keyword>
<comment type="catalytic activity">
    <reaction evidence="6 9 10">
        <text>4-methyl-5-(2-phosphooxyethyl)-thiazole + 4-amino-2-methyl-5-(diphosphooxymethyl)pyrimidine + H(+) = thiamine phosphate + diphosphate</text>
        <dbReference type="Rhea" id="RHEA:22328"/>
        <dbReference type="ChEBI" id="CHEBI:15378"/>
        <dbReference type="ChEBI" id="CHEBI:33019"/>
        <dbReference type="ChEBI" id="CHEBI:37575"/>
        <dbReference type="ChEBI" id="CHEBI:57841"/>
        <dbReference type="ChEBI" id="CHEBI:58296"/>
        <dbReference type="EC" id="2.5.1.3"/>
    </reaction>
</comment>
<evidence type="ECO:0000256" key="5">
    <source>
        <dbReference type="ARBA" id="ARBA00022977"/>
    </source>
</evidence>
<evidence type="ECO:0000256" key="10">
    <source>
        <dbReference type="RuleBase" id="RU003826"/>
    </source>
</evidence>
<dbReference type="AlphaFoldDB" id="G8PAI8"/>
<comment type="function">
    <text evidence="9">Condenses 4-methyl-5-(beta-hydroxyethyl)thiazole monophosphate (THZ-P) and 2-methyl-4-amino-5-hydroxymethyl pyrimidine pyrophosphate (HMP-PP) to form thiamine monophosphate (TMP).</text>
</comment>
<dbReference type="HAMAP" id="MF_00097">
    <property type="entry name" value="TMP_synthase"/>
    <property type="match status" value="1"/>
</dbReference>
<dbReference type="STRING" id="701521.PECL_1559"/>
<sequence length="216" mass="23728">MKFDEKILKIYLVAGTQDVKDKGQFLQKVEELLKNGITAFQLREKGINSIQNRSELVILAKQCHELTQKYHIPLIIDDDVDLAIQVGAEGIHVGQKDEQIGSVLNRVGNEMIVGLSCNRMTQVEQANGLVGIDYIGSGTVFETTSKSDAGEAIGVNELHKLVEKSRYPVVAIGGITMSNLAQTMRTGVKGFAAISLFTQMKDPEINMKKIQKIVNA</sequence>
<evidence type="ECO:0000256" key="4">
    <source>
        <dbReference type="ARBA" id="ARBA00022842"/>
    </source>
</evidence>
<evidence type="ECO:0000313" key="14">
    <source>
        <dbReference type="Proteomes" id="UP000005444"/>
    </source>
</evidence>
<feature type="binding site" evidence="9">
    <location>
        <begin position="41"/>
        <end position="45"/>
    </location>
    <ligand>
        <name>4-amino-2-methyl-5-(diphosphooxymethyl)pyrimidine</name>
        <dbReference type="ChEBI" id="CHEBI:57841"/>
    </ligand>
</feature>
<comment type="pathway">
    <text evidence="1 9 11">Cofactor biosynthesis; thiamine diphosphate biosynthesis; thiamine phosphate from 4-amino-2-methyl-5-diphosphomethylpyrimidine and 4-methyl-5-(2-phosphoethyl)-thiazole: step 1/1.</text>
</comment>
<feature type="binding site" evidence="9">
    <location>
        <position position="174"/>
    </location>
    <ligand>
        <name>2-[(2R,5Z)-2-carboxy-4-methylthiazol-5(2H)-ylidene]ethyl phosphate</name>
        <dbReference type="ChEBI" id="CHEBI:62899"/>
    </ligand>
</feature>
<dbReference type="Proteomes" id="UP000005444">
    <property type="component" value="Chromosome"/>
</dbReference>
<dbReference type="NCBIfam" id="TIGR00693">
    <property type="entry name" value="thiE"/>
    <property type="match status" value="1"/>
</dbReference>
<evidence type="ECO:0000256" key="7">
    <source>
        <dbReference type="ARBA" id="ARBA00047851"/>
    </source>
</evidence>
<proteinExistence type="inferred from homology"/>
<evidence type="ECO:0000256" key="8">
    <source>
        <dbReference type="ARBA" id="ARBA00047883"/>
    </source>
</evidence>
<evidence type="ECO:0000259" key="12">
    <source>
        <dbReference type="Pfam" id="PF02581"/>
    </source>
</evidence>
<keyword evidence="14" id="KW-1185">Reference proteome</keyword>
<organism evidence="13 14">
    <name type="scientific">Pediococcus claussenii (strain ATCC BAA-344 / DSM 14800 / JCM 18046 / KCTC 3811 / LMG 21948 / P06)</name>
    <dbReference type="NCBI Taxonomy" id="701521"/>
    <lineage>
        <taxon>Bacteria</taxon>
        <taxon>Bacillati</taxon>
        <taxon>Bacillota</taxon>
        <taxon>Bacilli</taxon>
        <taxon>Lactobacillales</taxon>
        <taxon>Lactobacillaceae</taxon>
        <taxon>Pediococcus</taxon>
    </lineage>
</organism>
<protein>
    <recommendedName>
        <fullName evidence="9">Thiamine-phosphate synthase</fullName>
        <shortName evidence="9">TP synthase</shortName>
        <shortName evidence="9">TPS</shortName>
        <ecNumber evidence="9">2.5.1.3</ecNumber>
    </recommendedName>
    <alternativeName>
        <fullName evidence="9">Thiamine-phosphate pyrophosphorylase</fullName>
        <shortName evidence="9">TMP pyrophosphorylase</shortName>
        <shortName evidence="9">TMP-PPase</shortName>
    </alternativeName>
</protein>
<comment type="cofactor">
    <cofactor evidence="9">
        <name>Mg(2+)</name>
        <dbReference type="ChEBI" id="CHEBI:18420"/>
    </cofactor>
    <text evidence="9">Binds 1 Mg(2+) ion per subunit.</text>
</comment>
<feature type="binding site" evidence="9">
    <location>
        <position position="97"/>
    </location>
    <ligand>
        <name>Mg(2+)</name>
        <dbReference type="ChEBI" id="CHEBI:18420"/>
    </ligand>
</feature>
<keyword evidence="2 9" id="KW-0808">Transferase</keyword>
<dbReference type="EMBL" id="CP003137">
    <property type="protein sequence ID" value="AEV95777.1"/>
    <property type="molecule type" value="Genomic_DNA"/>
</dbReference>
<evidence type="ECO:0000256" key="11">
    <source>
        <dbReference type="RuleBase" id="RU004253"/>
    </source>
</evidence>
<dbReference type="InterPro" id="IPR034291">
    <property type="entry name" value="TMP_synthase"/>
</dbReference>
<dbReference type="PANTHER" id="PTHR20857">
    <property type="entry name" value="THIAMINE-PHOSPHATE PYROPHOSPHORYLASE"/>
    <property type="match status" value="1"/>
</dbReference>
<keyword evidence="5 9" id="KW-0784">Thiamine biosynthesis</keyword>
<dbReference type="CDD" id="cd00564">
    <property type="entry name" value="TMP_TenI"/>
    <property type="match status" value="1"/>
</dbReference>
<dbReference type="GO" id="GO:0005737">
    <property type="term" value="C:cytoplasm"/>
    <property type="evidence" value="ECO:0007669"/>
    <property type="project" value="TreeGrafter"/>
</dbReference>
<dbReference type="UniPathway" id="UPA00060">
    <property type="reaction ID" value="UER00141"/>
</dbReference>
<feature type="binding site" evidence="9">
    <location>
        <position position="78"/>
    </location>
    <ligand>
        <name>Mg(2+)</name>
        <dbReference type="ChEBI" id="CHEBI:18420"/>
    </ligand>
</feature>
<dbReference type="InterPro" id="IPR013785">
    <property type="entry name" value="Aldolase_TIM"/>
</dbReference>
<comment type="catalytic activity">
    <reaction evidence="7 9 10">
        <text>2-(2-carboxy-4-methylthiazol-5-yl)ethyl phosphate + 4-amino-2-methyl-5-(diphosphooxymethyl)pyrimidine + 2 H(+) = thiamine phosphate + CO2 + diphosphate</text>
        <dbReference type="Rhea" id="RHEA:47848"/>
        <dbReference type="ChEBI" id="CHEBI:15378"/>
        <dbReference type="ChEBI" id="CHEBI:16526"/>
        <dbReference type="ChEBI" id="CHEBI:33019"/>
        <dbReference type="ChEBI" id="CHEBI:37575"/>
        <dbReference type="ChEBI" id="CHEBI:57841"/>
        <dbReference type="ChEBI" id="CHEBI:62890"/>
        <dbReference type="EC" id="2.5.1.3"/>
    </reaction>
</comment>
<dbReference type="InterPro" id="IPR022998">
    <property type="entry name" value="ThiamineP_synth_TenI"/>
</dbReference>
<feature type="binding site" evidence="9">
    <location>
        <begin position="194"/>
        <end position="195"/>
    </location>
    <ligand>
        <name>2-[(2R,5Z)-2-carboxy-4-methylthiazol-5(2H)-ylidene]ethyl phosphate</name>
        <dbReference type="ChEBI" id="CHEBI:62899"/>
    </ligand>
</feature>
<comment type="similarity">
    <text evidence="9 10">Belongs to the thiamine-phosphate synthase family.</text>
</comment>
<dbReference type="PATRIC" id="fig|701521.8.peg.1461"/>
<comment type="catalytic activity">
    <reaction evidence="8 9 10">
        <text>2-[(2R,5Z)-2-carboxy-4-methylthiazol-5(2H)-ylidene]ethyl phosphate + 4-amino-2-methyl-5-(diphosphooxymethyl)pyrimidine + 2 H(+) = thiamine phosphate + CO2 + diphosphate</text>
        <dbReference type="Rhea" id="RHEA:47844"/>
        <dbReference type="ChEBI" id="CHEBI:15378"/>
        <dbReference type="ChEBI" id="CHEBI:16526"/>
        <dbReference type="ChEBI" id="CHEBI:33019"/>
        <dbReference type="ChEBI" id="CHEBI:37575"/>
        <dbReference type="ChEBI" id="CHEBI:57841"/>
        <dbReference type="ChEBI" id="CHEBI:62899"/>
        <dbReference type="EC" id="2.5.1.3"/>
    </reaction>
</comment>
<evidence type="ECO:0000256" key="1">
    <source>
        <dbReference type="ARBA" id="ARBA00005165"/>
    </source>
</evidence>
<feature type="binding site" evidence="9">
    <location>
        <position position="116"/>
    </location>
    <ligand>
        <name>4-amino-2-methyl-5-(diphosphooxymethyl)pyrimidine</name>
        <dbReference type="ChEBI" id="CHEBI:57841"/>
    </ligand>
</feature>
<dbReference type="GO" id="GO:0000287">
    <property type="term" value="F:magnesium ion binding"/>
    <property type="evidence" value="ECO:0007669"/>
    <property type="project" value="UniProtKB-UniRule"/>
</dbReference>
<dbReference type="HOGENOM" id="CLU_018272_3_2_9"/>
<name>G8PAI8_PEDCP</name>
<dbReference type="EC" id="2.5.1.3" evidence="9"/>
<reference evidence="13 14" key="1">
    <citation type="journal article" date="2012" name="J. Bacteriol.">
        <title>Complete Genome Sequence of the Beer Spoilage Organism Pediococcus claussenii ATCC BAA-344T.</title>
        <authorList>
            <person name="Pittet V."/>
            <person name="Abegunde T."/>
            <person name="Marfleet T."/>
            <person name="Haakensen M."/>
            <person name="Morrow K."/>
            <person name="Jayaprakash T."/>
            <person name="Schroeder K."/>
            <person name="Trost B."/>
            <person name="Byrns S."/>
            <person name="Bergsveinson J."/>
            <person name="Kusalik A."/>
            <person name="Ziola B."/>
        </authorList>
    </citation>
    <scope>NUCLEOTIDE SEQUENCE [LARGE SCALE GENOMIC DNA]</scope>
    <source>
        <strain evidence="13 14">ATCC BAA-344</strain>
    </source>
</reference>
<evidence type="ECO:0000313" key="13">
    <source>
        <dbReference type="EMBL" id="AEV95777.1"/>
    </source>
</evidence>
<keyword evidence="3 9" id="KW-0479">Metal-binding</keyword>
<dbReference type="Gene3D" id="3.20.20.70">
    <property type="entry name" value="Aldolase class I"/>
    <property type="match status" value="1"/>
</dbReference>
<dbReference type="InterPro" id="IPR036206">
    <property type="entry name" value="ThiamineP_synth_sf"/>
</dbReference>
<accession>G8PAI8</accession>
<dbReference type="FunFam" id="3.20.20.70:FF:000096">
    <property type="entry name" value="Thiamine-phosphate synthase"/>
    <property type="match status" value="1"/>
</dbReference>
<evidence type="ECO:0000256" key="2">
    <source>
        <dbReference type="ARBA" id="ARBA00022679"/>
    </source>
</evidence>
<dbReference type="GO" id="GO:0009229">
    <property type="term" value="P:thiamine diphosphate biosynthetic process"/>
    <property type="evidence" value="ECO:0007669"/>
    <property type="project" value="UniProtKB-UniRule"/>
</dbReference>
<evidence type="ECO:0000256" key="3">
    <source>
        <dbReference type="ARBA" id="ARBA00022723"/>
    </source>
</evidence>